<accession>A0ABT3JC74</accession>
<evidence type="ECO:0000313" key="2">
    <source>
        <dbReference type="EMBL" id="MCW3796670.1"/>
    </source>
</evidence>
<evidence type="ECO:0000259" key="1">
    <source>
        <dbReference type="Pfam" id="PF05050"/>
    </source>
</evidence>
<dbReference type="InterPro" id="IPR006342">
    <property type="entry name" value="FkbM_mtfrase"/>
</dbReference>
<name>A0ABT3JC74_9SPHN</name>
<protein>
    <submittedName>
        <fullName evidence="2">FkbM family methyltransferase</fullName>
    </submittedName>
</protein>
<feature type="domain" description="Methyltransferase FkbM" evidence="1">
    <location>
        <begin position="92"/>
        <end position="247"/>
    </location>
</feature>
<dbReference type="GO" id="GO:0032259">
    <property type="term" value="P:methylation"/>
    <property type="evidence" value="ECO:0007669"/>
    <property type="project" value="UniProtKB-KW"/>
</dbReference>
<dbReference type="PANTHER" id="PTHR34203">
    <property type="entry name" value="METHYLTRANSFERASE, FKBM FAMILY PROTEIN"/>
    <property type="match status" value="1"/>
</dbReference>
<dbReference type="Proteomes" id="UP001526246">
    <property type="component" value="Unassembled WGS sequence"/>
</dbReference>
<dbReference type="InterPro" id="IPR052514">
    <property type="entry name" value="SAM-dependent_MTase"/>
</dbReference>
<comment type="caution">
    <text evidence="2">The sequence shown here is derived from an EMBL/GenBank/DDBJ whole genome shotgun (WGS) entry which is preliminary data.</text>
</comment>
<dbReference type="NCBIfam" id="TIGR01444">
    <property type="entry name" value="fkbM_fam"/>
    <property type="match status" value="1"/>
</dbReference>
<keyword evidence="2" id="KW-0489">Methyltransferase</keyword>
<proteinExistence type="predicted"/>
<dbReference type="Gene3D" id="3.40.50.150">
    <property type="entry name" value="Vaccinia Virus protein VP39"/>
    <property type="match status" value="1"/>
</dbReference>
<dbReference type="Pfam" id="PF05050">
    <property type="entry name" value="Methyltransf_21"/>
    <property type="match status" value="1"/>
</dbReference>
<dbReference type="InterPro" id="IPR029063">
    <property type="entry name" value="SAM-dependent_MTases_sf"/>
</dbReference>
<gene>
    <name evidence="2" type="ORF">OMW55_02445</name>
</gene>
<reference evidence="2 3" key="1">
    <citation type="submission" date="2022-10" db="EMBL/GenBank/DDBJ databases">
        <title>Sphingomonas sp.</title>
        <authorList>
            <person name="Jin C."/>
        </authorList>
    </citation>
    <scope>NUCLEOTIDE SEQUENCE [LARGE SCALE GENOMIC DNA]</scope>
    <source>
        <strain evidence="2 3">BN140010</strain>
    </source>
</reference>
<dbReference type="GO" id="GO:0008168">
    <property type="term" value="F:methyltransferase activity"/>
    <property type="evidence" value="ECO:0007669"/>
    <property type="project" value="UniProtKB-KW"/>
</dbReference>
<dbReference type="EMBL" id="JAPDOB010000001">
    <property type="protein sequence ID" value="MCW3796670.1"/>
    <property type="molecule type" value="Genomic_DNA"/>
</dbReference>
<sequence length="300" mass="33146">MDYYELAAKNLRAIDLVRFGNRPDNITDCNLEIGYRGFVNCVAAEGSDPFVMFTNADDFVAGSYFYNGPASFETGTLRLWDHLVRKSTWIYDVGAYTGAFALAAAAANPSCYVMAFEPSFITYSRLLVNISANRFDDRIAPLRYGLGDAVNELELRHPSGVYVMASGESFVDSHIADPWFVEKVPVTTLEELVGNQSRYRKQIVVSTEFSGVDLLKIDVEGFEANVLKGMQGIIREHRPTAIVEILEPSGVASILELFGSGYQVRHINEETGSLSDVPVGTNKLFIHEDHAALLDGYSSL</sequence>
<dbReference type="PANTHER" id="PTHR34203:SF15">
    <property type="entry name" value="SLL1173 PROTEIN"/>
    <property type="match status" value="1"/>
</dbReference>
<dbReference type="RefSeq" id="WP_264880551.1">
    <property type="nucleotide sequence ID" value="NZ_JAPDOB010000001.1"/>
</dbReference>
<keyword evidence="2" id="KW-0808">Transferase</keyword>
<dbReference type="SUPFAM" id="SSF53335">
    <property type="entry name" value="S-adenosyl-L-methionine-dependent methyltransferases"/>
    <property type="match status" value="1"/>
</dbReference>
<evidence type="ECO:0000313" key="3">
    <source>
        <dbReference type="Proteomes" id="UP001526246"/>
    </source>
</evidence>
<keyword evidence="3" id="KW-1185">Reference proteome</keyword>
<organism evidence="2 3">
    <name type="scientific">Sphingomonas arvum</name>
    <dbReference type="NCBI Taxonomy" id="2992113"/>
    <lineage>
        <taxon>Bacteria</taxon>
        <taxon>Pseudomonadati</taxon>
        <taxon>Pseudomonadota</taxon>
        <taxon>Alphaproteobacteria</taxon>
        <taxon>Sphingomonadales</taxon>
        <taxon>Sphingomonadaceae</taxon>
        <taxon>Sphingomonas</taxon>
    </lineage>
</organism>